<keyword evidence="1" id="KW-0694">RNA-binding</keyword>
<dbReference type="InterPro" id="IPR040183">
    <property type="entry name" value="THUMPD1-like"/>
</dbReference>
<evidence type="ECO:0000313" key="5">
    <source>
        <dbReference type="Proteomes" id="UP001295423"/>
    </source>
</evidence>
<feature type="compositionally biased region" description="Low complexity" evidence="2">
    <location>
        <begin position="1"/>
        <end position="12"/>
    </location>
</feature>
<feature type="compositionally biased region" description="Basic and acidic residues" evidence="2">
    <location>
        <begin position="159"/>
        <end position="170"/>
    </location>
</feature>
<feature type="region of interest" description="Disordered" evidence="2">
    <location>
        <begin position="1"/>
        <end position="38"/>
    </location>
</feature>
<proteinExistence type="predicted"/>
<name>A0AAD2CDV0_9STRA</name>
<dbReference type="Proteomes" id="UP001295423">
    <property type="component" value="Unassembled WGS sequence"/>
</dbReference>
<dbReference type="PANTHER" id="PTHR13452:SF10">
    <property type="entry name" value="THUMP DOMAIN-CONTAINING PROTEIN 1"/>
    <property type="match status" value="1"/>
</dbReference>
<sequence length="376" mass="41403">MSGNNNNNSNQNKNKRRYQDNFRHKKHHRNPRRGGPGVLLTCETFREVKCRREGMAILQHYFHHGFDDKNNGDANIPEEEARTDGADSTKQGDDNASSASPSLSLEEELKALRSTKASSSSHFTQYETGSKGSVFLMCSAEGCQLIPPIVVDSDEGDNNDEKKKKKKIDDDSTESQGTSKKQRTGDYNKDDNTASAAAAAAKSTPANDATGKNDDNQEGSNSKPWDPVPVVCKVLADVESNVTSAPSSRFVTRMIPMQATCFASNVEIQATAEALLQKYFFPCPEYKTFAVSFQKRICNNVKRPEIIDMIAGSILDNEAYPKDRYTVSLDNPDATIVVEIVRTLCGISVVPRTKEIANNSKFSLVSARESKASPEE</sequence>
<evidence type="ECO:0000256" key="2">
    <source>
        <dbReference type="SAM" id="MobiDB-lite"/>
    </source>
</evidence>
<dbReference type="SUPFAM" id="SSF143437">
    <property type="entry name" value="THUMP domain-like"/>
    <property type="match status" value="1"/>
</dbReference>
<keyword evidence="5" id="KW-1185">Reference proteome</keyword>
<dbReference type="AlphaFoldDB" id="A0AAD2CDV0"/>
<evidence type="ECO:0000256" key="1">
    <source>
        <dbReference type="PROSITE-ProRule" id="PRU00529"/>
    </source>
</evidence>
<feature type="region of interest" description="Disordered" evidence="2">
    <location>
        <begin position="149"/>
        <end position="225"/>
    </location>
</feature>
<feature type="compositionally biased region" description="Low complexity" evidence="2">
    <location>
        <begin position="193"/>
        <end position="210"/>
    </location>
</feature>
<feature type="compositionally biased region" description="Basic and acidic residues" evidence="2">
    <location>
        <begin position="79"/>
        <end position="93"/>
    </location>
</feature>
<dbReference type="InterPro" id="IPR004114">
    <property type="entry name" value="THUMP_dom"/>
</dbReference>
<dbReference type="Pfam" id="PF02926">
    <property type="entry name" value="THUMP"/>
    <property type="match status" value="1"/>
</dbReference>
<dbReference type="Gene3D" id="3.30.2300.10">
    <property type="entry name" value="THUMP superfamily"/>
    <property type="match status" value="1"/>
</dbReference>
<evidence type="ECO:0000313" key="4">
    <source>
        <dbReference type="EMBL" id="CAJ1926354.1"/>
    </source>
</evidence>
<dbReference type="CDD" id="cd11717">
    <property type="entry name" value="THUMP_THUMPD1_like"/>
    <property type="match status" value="1"/>
</dbReference>
<dbReference type="PROSITE" id="PS51165">
    <property type="entry name" value="THUMP"/>
    <property type="match status" value="1"/>
</dbReference>
<reference evidence="4" key="1">
    <citation type="submission" date="2023-08" db="EMBL/GenBank/DDBJ databases">
        <authorList>
            <person name="Audoor S."/>
            <person name="Bilcke G."/>
        </authorList>
    </citation>
    <scope>NUCLEOTIDE SEQUENCE</scope>
</reference>
<feature type="compositionally biased region" description="Basic residues" evidence="2">
    <location>
        <begin position="23"/>
        <end position="32"/>
    </location>
</feature>
<dbReference type="EMBL" id="CAKOGP040000003">
    <property type="protein sequence ID" value="CAJ1926354.1"/>
    <property type="molecule type" value="Genomic_DNA"/>
</dbReference>
<feature type="domain" description="THUMP" evidence="3">
    <location>
        <begin position="239"/>
        <end position="351"/>
    </location>
</feature>
<dbReference type="PANTHER" id="PTHR13452">
    <property type="entry name" value="THUMP DOMAIN CONTAINING PROTEIN 1-RELATED"/>
    <property type="match status" value="1"/>
</dbReference>
<feature type="region of interest" description="Disordered" evidence="2">
    <location>
        <begin position="64"/>
        <end position="103"/>
    </location>
</feature>
<comment type="caution">
    <text evidence="4">The sequence shown here is derived from an EMBL/GenBank/DDBJ whole genome shotgun (WGS) entry which is preliminary data.</text>
</comment>
<protein>
    <recommendedName>
        <fullName evidence="3">THUMP domain-containing protein</fullName>
    </recommendedName>
</protein>
<gene>
    <name evidence="4" type="ORF">CYCCA115_LOCUS1208</name>
</gene>
<organism evidence="4 5">
    <name type="scientific">Cylindrotheca closterium</name>
    <dbReference type="NCBI Taxonomy" id="2856"/>
    <lineage>
        <taxon>Eukaryota</taxon>
        <taxon>Sar</taxon>
        <taxon>Stramenopiles</taxon>
        <taxon>Ochrophyta</taxon>
        <taxon>Bacillariophyta</taxon>
        <taxon>Bacillariophyceae</taxon>
        <taxon>Bacillariophycidae</taxon>
        <taxon>Bacillariales</taxon>
        <taxon>Bacillariaceae</taxon>
        <taxon>Cylindrotheca</taxon>
    </lineage>
</organism>
<dbReference type="SMART" id="SM00981">
    <property type="entry name" value="THUMP"/>
    <property type="match status" value="1"/>
</dbReference>
<evidence type="ECO:0000259" key="3">
    <source>
        <dbReference type="PROSITE" id="PS51165"/>
    </source>
</evidence>
<feature type="compositionally biased region" description="Basic and acidic residues" evidence="2">
    <location>
        <begin position="183"/>
        <end position="192"/>
    </location>
</feature>
<accession>A0AAD2CDV0</accession>
<dbReference type="GO" id="GO:0006400">
    <property type="term" value="P:tRNA modification"/>
    <property type="evidence" value="ECO:0007669"/>
    <property type="project" value="InterPro"/>
</dbReference>
<dbReference type="GO" id="GO:0003723">
    <property type="term" value="F:RNA binding"/>
    <property type="evidence" value="ECO:0007669"/>
    <property type="project" value="UniProtKB-UniRule"/>
</dbReference>